<dbReference type="Proteomes" id="UP000051307">
    <property type="component" value="Unassembled WGS sequence"/>
</dbReference>
<proteinExistence type="predicted"/>
<reference evidence="1 2" key="1">
    <citation type="journal article" date="2015" name="Genome Announc.">
        <title>Expanding the biotechnology potential of lactobacilli through comparative genomics of 213 strains and associated genera.</title>
        <authorList>
            <person name="Sun Z."/>
            <person name="Harris H.M."/>
            <person name="McCann A."/>
            <person name="Guo C."/>
            <person name="Argimon S."/>
            <person name="Zhang W."/>
            <person name="Yang X."/>
            <person name="Jeffery I.B."/>
            <person name="Cooney J.C."/>
            <person name="Kagawa T.F."/>
            <person name="Liu W."/>
            <person name="Song Y."/>
            <person name="Salvetti E."/>
            <person name="Wrobel A."/>
            <person name="Rasinkangas P."/>
            <person name="Parkhill J."/>
            <person name="Rea M.C."/>
            <person name="O'Sullivan O."/>
            <person name="Ritari J."/>
            <person name="Douillard F.P."/>
            <person name="Paul Ross R."/>
            <person name="Yang R."/>
            <person name="Briner A.E."/>
            <person name="Felis G.E."/>
            <person name="de Vos W.M."/>
            <person name="Barrangou R."/>
            <person name="Klaenhammer T.R."/>
            <person name="Caufield P.W."/>
            <person name="Cui Y."/>
            <person name="Zhang H."/>
            <person name="O'Toole P.W."/>
        </authorList>
    </citation>
    <scope>NUCLEOTIDE SEQUENCE [LARGE SCALE GENOMIC DNA]</scope>
    <source>
        <strain evidence="1 2">DSM 16761</strain>
    </source>
</reference>
<comment type="caution">
    <text evidence="1">The sequence shown here is derived from an EMBL/GenBank/DDBJ whole genome shotgun (WGS) entry which is preliminary data.</text>
</comment>
<dbReference type="AlphaFoldDB" id="A0A0R1VDH8"/>
<accession>A0A0R1VDH8</accession>
<gene>
    <name evidence="1" type="ORF">FC59_GL001154</name>
</gene>
<dbReference type="EMBL" id="AZFU01000029">
    <property type="protein sequence ID" value="KRM03506.1"/>
    <property type="molecule type" value="Genomic_DNA"/>
</dbReference>
<evidence type="ECO:0000313" key="1">
    <source>
        <dbReference type="EMBL" id="KRM03506.1"/>
    </source>
</evidence>
<protein>
    <submittedName>
        <fullName evidence="1">Uncharacterized protein</fullName>
    </submittedName>
</protein>
<name>A0A0R1VDH8_9LACO</name>
<sequence>MVSRLYFILFQTFSRGKPDIWHSCSMINSEIGLPVFSESATISLMWLYMISSYL</sequence>
<organism evidence="1 2">
    <name type="scientific">Lactobacillus kitasatonis DSM 16761 = JCM 1039</name>
    <dbReference type="NCBI Taxonomy" id="1423767"/>
    <lineage>
        <taxon>Bacteria</taxon>
        <taxon>Bacillati</taxon>
        <taxon>Bacillota</taxon>
        <taxon>Bacilli</taxon>
        <taxon>Lactobacillales</taxon>
        <taxon>Lactobacillaceae</taxon>
        <taxon>Lactobacillus</taxon>
    </lineage>
</organism>
<evidence type="ECO:0000313" key="2">
    <source>
        <dbReference type="Proteomes" id="UP000051307"/>
    </source>
</evidence>